<sequence>MLFKDFFGKLCHVNGLESSIFLSQVLHISPYNSPKKMRPLQLKLSSDHLSVIKSVIKKAESYHSAFSVLRLYWASISRSRIKPSCVVLHTNSPFCHIRPKFKPRELALTVASMSYNIKSSTRKGLWKYMA</sequence>
<proteinExistence type="predicted"/>
<name>N9CUC7_ACIJO</name>
<accession>N9CUC7</accession>
<dbReference type="HOGENOM" id="CLU_1933459_0_0_6"/>
<dbReference type="EMBL" id="APPZ01000002">
    <property type="protein sequence ID" value="ENV74099.1"/>
    <property type="molecule type" value="Genomic_DNA"/>
</dbReference>
<dbReference type="Proteomes" id="UP000018444">
    <property type="component" value="Unassembled WGS sequence"/>
</dbReference>
<comment type="caution">
    <text evidence="1">The sequence shown here is derived from an EMBL/GenBank/DDBJ whole genome shotgun (WGS) entry which is preliminary data.</text>
</comment>
<evidence type="ECO:0000313" key="2">
    <source>
        <dbReference type="Proteomes" id="UP000018444"/>
    </source>
</evidence>
<gene>
    <name evidence="1" type="ORF">F946_00133</name>
</gene>
<evidence type="ECO:0000313" key="1">
    <source>
        <dbReference type="EMBL" id="ENV74099.1"/>
    </source>
</evidence>
<reference evidence="1 2" key="1">
    <citation type="submission" date="2013-02" db="EMBL/GenBank/DDBJ databases">
        <title>The Genome Sequence of Acinetobacter johnsonii ANC 3681.</title>
        <authorList>
            <consortium name="The Broad Institute Genome Sequencing Platform"/>
            <consortium name="The Broad Institute Genome Sequencing Center for Infectious Disease"/>
            <person name="Cerqueira G."/>
            <person name="Feldgarden M."/>
            <person name="Courvalin P."/>
            <person name="Perichon B."/>
            <person name="Grillot-Courvalin C."/>
            <person name="Clermont D."/>
            <person name="Rocha E."/>
            <person name="Yoon E.-J."/>
            <person name="Nemec A."/>
            <person name="Walker B."/>
            <person name="Young S.K."/>
            <person name="Zeng Q."/>
            <person name="Gargeya S."/>
            <person name="Fitzgerald M."/>
            <person name="Haas B."/>
            <person name="Abouelleil A."/>
            <person name="Alvarado L."/>
            <person name="Arachchi H.M."/>
            <person name="Berlin A.M."/>
            <person name="Chapman S.B."/>
            <person name="Dewar J."/>
            <person name="Goldberg J."/>
            <person name="Griggs A."/>
            <person name="Gujja S."/>
            <person name="Hansen M."/>
            <person name="Howarth C."/>
            <person name="Imamovic A."/>
            <person name="Larimer J."/>
            <person name="McCowan C."/>
            <person name="Murphy C."/>
            <person name="Neiman D."/>
            <person name="Pearson M."/>
            <person name="Priest M."/>
            <person name="Roberts A."/>
            <person name="Saif S."/>
            <person name="Shea T."/>
            <person name="Sisk P."/>
            <person name="Sykes S."/>
            <person name="Wortman J."/>
            <person name="Nusbaum C."/>
            <person name="Birren B."/>
        </authorList>
    </citation>
    <scope>NUCLEOTIDE SEQUENCE [LARGE SCALE GENOMIC DNA]</scope>
    <source>
        <strain evidence="1 2">ANC 3681</strain>
    </source>
</reference>
<dbReference type="AlphaFoldDB" id="N9CUC7"/>
<organism evidence="1 2">
    <name type="scientific">Acinetobacter johnsonii ANC 3681</name>
    <dbReference type="NCBI Taxonomy" id="1217662"/>
    <lineage>
        <taxon>Bacteria</taxon>
        <taxon>Pseudomonadati</taxon>
        <taxon>Pseudomonadota</taxon>
        <taxon>Gammaproteobacteria</taxon>
        <taxon>Moraxellales</taxon>
        <taxon>Moraxellaceae</taxon>
        <taxon>Acinetobacter</taxon>
    </lineage>
</organism>
<protein>
    <submittedName>
        <fullName evidence="1">Uncharacterized protein</fullName>
    </submittedName>
</protein>